<reference evidence="2" key="1">
    <citation type="submission" date="2007-12" db="EMBL/GenBank/DDBJ databases">
        <title>Annotation of Entamoeba dispar SAW760.</title>
        <authorList>
            <person name="Lorenzi H."/>
            <person name="Inman J."/>
            <person name="Schobel S."/>
            <person name="Amedeo P."/>
            <person name="Caler E."/>
        </authorList>
    </citation>
    <scope>NUCLEOTIDE SEQUENCE [LARGE SCALE GENOMIC DNA]</scope>
    <source>
        <strain evidence="2">ATCC PRA-260 / SAW760</strain>
    </source>
</reference>
<name>B0E670_ENTDS</name>
<dbReference type="GeneID" id="5878777"/>
<evidence type="ECO:0000313" key="2">
    <source>
        <dbReference type="Proteomes" id="UP000008076"/>
    </source>
</evidence>
<accession>B0E670</accession>
<dbReference type="AlphaFoldDB" id="B0E670"/>
<dbReference type="EMBL" id="DS547861">
    <property type="protein sequence ID" value="EDR29977.1"/>
    <property type="molecule type" value="Genomic_DNA"/>
</dbReference>
<dbReference type="OrthoDB" id="10596112at2759"/>
<dbReference type="KEGG" id="edi:EDI_348150"/>
<protein>
    <submittedName>
        <fullName evidence="1">Uncharacterized protein</fullName>
    </submittedName>
</protein>
<gene>
    <name evidence="1" type="ORF">EDI_348150</name>
</gene>
<dbReference type="RefSeq" id="XP_001733891.1">
    <property type="nucleotide sequence ID" value="XM_001733839.1"/>
</dbReference>
<dbReference type="VEuPathDB" id="AmoebaDB:EDI_348150"/>
<evidence type="ECO:0000313" key="1">
    <source>
        <dbReference type="EMBL" id="EDR29977.1"/>
    </source>
</evidence>
<dbReference type="Proteomes" id="UP000008076">
    <property type="component" value="Unassembled WGS sequence"/>
</dbReference>
<keyword evidence="2" id="KW-1185">Reference proteome</keyword>
<proteinExistence type="predicted"/>
<organism evidence="2">
    <name type="scientific">Entamoeba dispar (strain ATCC PRA-260 / SAW760)</name>
    <dbReference type="NCBI Taxonomy" id="370354"/>
    <lineage>
        <taxon>Eukaryota</taxon>
        <taxon>Amoebozoa</taxon>
        <taxon>Evosea</taxon>
        <taxon>Archamoebae</taxon>
        <taxon>Mastigamoebida</taxon>
        <taxon>Entamoebidae</taxon>
        <taxon>Entamoeba</taxon>
    </lineage>
</organism>
<sequence length="126" mass="14519">MCDETLVCNGEIKTLPNYIGFEGGQEDHDCAYKDNTVRIYYTSNCFEEDDGYWNYEIYNNSMTLNSYPNKNCSKNEITDRDQEWKCNVCNDGTWQQCGIYDDGSNTNGFVSFLSIATFSIILPFLL</sequence>